<gene>
    <name evidence="3" type="ORF">EWV85_01680</name>
</gene>
<evidence type="ECO:0000313" key="3">
    <source>
        <dbReference type="EMBL" id="TRT61987.1"/>
    </source>
</evidence>
<name>A0A551YLZ5_MICAE</name>
<dbReference type="GO" id="GO:0008168">
    <property type="term" value="F:methyltransferase activity"/>
    <property type="evidence" value="ECO:0007669"/>
    <property type="project" value="UniProtKB-KW"/>
</dbReference>
<feature type="region of interest" description="Disordered" evidence="2">
    <location>
        <begin position="29"/>
        <end position="53"/>
    </location>
</feature>
<dbReference type="AlphaFoldDB" id="A0A551YLZ5"/>
<accession>A0A551YLZ5</accession>
<protein>
    <submittedName>
        <fullName evidence="3">Methyltransferase domain-containing protein</fullName>
    </submittedName>
</protein>
<reference evidence="3 4" key="1">
    <citation type="submission" date="2019-01" db="EMBL/GenBank/DDBJ databases">
        <title>Coherence of Microcystis species and biogeography revealed through population genomics.</title>
        <authorList>
            <person name="Perez-Carrascal O.M."/>
            <person name="Terrat Y."/>
            <person name="Giani A."/>
            <person name="Fortin N."/>
            <person name="Tromas N."/>
            <person name="Shapiro B.J."/>
        </authorList>
    </citation>
    <scope>NUCLEOTIDE SEQUENCE [LARGE SCALE GENOMIC DNA]</scope>
    <source>
        <strain evidence="3">Ma_QC_C_20070703_M131</strain>
    </source>
</reference>
<dbReference type="GO" id="GO:0032259">
    <property type="term" value="P:methylation"/>
    <property type="evidence" value="ECO:0007669"/>
    <property type="project" value="UniProtKB-KW"/>
</dbReference>
<comment type="caution">
    <text evidence="3">The sequence shown here is derived from an EMBL/GenBank/DDBJ whole genome shotgun (WGS) entry which is preliminary data.</text>
</comment>
<evidence type="ECO:0000313" key="4">
    <source>
        <dbReference type="Proteomes" id="UP000316443"/>
    </source>
</evidence>
<dbReference type="Gene3D" id="3.40.50.150">
    <property type="entry name" value="Vaccinia Virus protein VP39"/>
    <property type="match status" value="1"/>
</dbReference>
<dbReference type="SUPFAM" id="SSF53335">
    <property type="entry name" value="S-adenosyl-L-methionine-dependent methyltransferases"/>
    <property type="match status" value="1"/>
</dbReference>
<organism evidence="3 4">
    <name type="scientific">Microcystis aeruginosa Ma_QC_C_20070703_M131</name>
    <dbReference type="NCBI Taxonomy" id="2486263"/>
    <lineage>
        <taxon>Bacteria</taxon>
        <taxon>Bacillati</taxon>
        <taxon>Cyanobacteriota</taxon>
        <taxon>Cyanophyceae</taxon>
        <taxon>Oscillatoriophycideae</taxon>
        <taxon>Chroococcales</taxon>
        <taxon>Microcystaceae</taxon>
        <taxon>Microcystis</taxon>
    </lineage>
</organism>
<sequence>MRETTENKFSVEFIISQLRREMWRSSLVQTQQPSPLVQEQKDFRETPGDTPPSSLRLLTSCQTETEALKEQRERTLDCIALAESRSQVRSQLPGNAGRFPYILFRPFQVLILKIFNLLFRDQREVNSNLFAAFRNSLALNEQLLGQVELLREQTREDLLGLDRKLQLQSHQQTAQLQELQLQSHQQTAQLQAIQNQISQLHDSLYQNSQELDQKIWNFRSDTEDKIETVSQRVTEIDQRYLRQENYLRSDLVQQKRLLTLFLEEARKRLPEPFTPQELQTFVLEEGQSLDALYVAFEEQFRGTEADIAQRLSVYLPYLESYGIRRGEDLVLDMGCGRGEWLELLKVNGYQAKGIDSNALVIDYCQQRQLLAERGDAIAYLQSLPAESVGGVSGFHIIEHLPFPVLVQFIDQIHRVLRPGGMVIFESPNPSNLIVGSWKFYFDPTHLNPLPSATSQFLVEYAGFTQVKVLNLHPAPDPPFPGDSDLVKRLNEYFYGPQDYAIIGLKPTGSG</sequence>
<dbReference type="PANTHER" id="PTHR43861">
    <property type="entry name" value="TRANS-ACONITATE 2-METHYLTRANSFERASE-RELATED"/>
    <property type="match status" value="1"/>
</dbReference>
<feature type="coiled-coil region" evidence="1">
    <location>
        <begin position="167"/>
        <end position="196"/>
    </location>
</feature>
<proteinExistence type="predicted"/>
<dbReference type="Pfam" id="PF13489">
    <property type="entry name" value="Methyltransf_23"/>
    <property type="match status" value="1"/>
</dbReference>
<keyword evidence="3" id="KW-0489">Methyltransferase</keyword>
<dbReference type="EMBL" id="SFCA01000020">
    <property type="protein sequence ID" value="TRT61987.1"/>
    <property type="molecule type" value="Genomic_DNA"/>
</dbReference>
<dbReference type="InterPro" id="IPR029063">
    <property type="entry name" value="SAM-dependent_MTases_sf"/>
</dbReference>
<dbReference type="CDD" id="cd02440">
    <property type="entry name" value="AdoMet_MTases"/>
    <property type="match status" value="1"/>
</dbReference>
<keyword evidence="1" id="KW-0175">Coiled coil</keyword>
<evidence type="ECO:0000256" key="1">
    <source>
        <dbReference type="SAM" id="Coils"/>
    </source>
</evidence>
<evidence type="ECO:0000256" key="2">
    <source>
        <dbReference type="SAM" id="MobiDB-lite"/>
    </source>
</evidence>
<dbReference type="Proteomes" id="UP000316443">
    <property type="component" value="Unassembled WGS sequence"/>
</dbReference>
<keyword evidence="3" id="KW-0808">Transferase</keyword>